<dbReference type="Proteomes" id="UP000588586">
    <property type="component" value="Unassembled WGS sequence"/>
</dbReference>
<keyword evidence="6" id="KW-1185">Reference proteome</keyword>
<sequence length="294" mass="30695">MSFEVVGEVRAHLGESPRWDAARQRLVWVDLWGNAIHSTDPTTGVTTTIDTVDPATSVTPTTWGHLATIGDRLYAVSDGEVLAVSEALARPGGRCNDSGVDPRGRVVVGTMAWTAADPGLGDLWSVDPRSGRRLLVADVGLANGIAWSADGATLWLVDTRARTLTAYPHDLESGTVGEPTVVVDVPEGDGVPDGIAIDAADHVWVCLHGGGVVRRYRPDGTAVGDLEVPVAGVTACAFGGPDLDQLFVTTGRGPRVSAGEVDPLTGRVFVAQIGTRGRLVATADWPAPSVRSTP</sequence>
<dbReference type="RefSeq" id="WP_171244519.1">
    <property type="nucleotide sequence ID" value="NZ_JABEPQ010000003.1"/>
</dbReference>
<feature type="binding site" evidence="3">
    <location>
        <position position="143"/>
    </location>
    <ligand>
        <name>a divalent metal cation</name>
        <dbReference type="ChEBI" id="CHEBI:60240"/>
    </ligand>
</feature>
<dbReference type="GO" id="GO:0005509">
    <property type="term" value="F:calcium ion binding"/>
    <property type="evidence" value="ECO:0007669"/>
    <property type="project" value="TreeGrafter"/>
</dbReference>
<evidence type="ECO:0000313" key="5">
    <source>
        <dbReference type="EMBL" id="NNM47425.1"/>
    </source>
</evidence>
<protein>
    <submittedName>
        <fullName evidence="5">SMP-30/gluconolactonase/LRE family protein</fullName>
    </submittedName>
</protein>
<evidence type="ECO:0000313" key="6">
    <source>
        <dbReference type="Proteomes" id="UP000588586"/>
    </source>
</evidence>
<feature type="binding site" evidence="3">
    <location>
        <position position="94"/>
    </location>
    <ligand>
        <name>substrate</name>
    </ligand>
</feature>
<dbReference type="InterPro" id="IPR011042">
    <property type="entry name" value="6-blade_b-propeller_TolB-like"/>
</dbReference>
<keyword evidence="3" id="KW-0862">Zinc</keyword>
<evidence type="ECO:0000256" key="2">
    <source>
        <dbReference type="PIRSR" id="PIRSR605511-1"/>
    </source>
</evidence>
<gene>
    <name evidence="5" type="ORF">HJG52_15620</name>
</gene>
<evidence type="ECO:0000256" key="3">
    <source>
        <dbReference type="PIRSR" id="PIRSR605511-2"/>
    </source>
</evidence>
<evidence type="ECO:0000259" key="4">
    <source>
        <dbReference type="Pfam" id="PF08450"/>
    </source>
</evidence>
<feature type="active site" description="Proton donor/acceptor" evidence="2">
    <location>
        <position position="193"/>
    </location>
</feature>
<dbReference type="InterPro" id="IPR005511">
    <property type="entry name" value="SMP-30"/>
</dbReference>
<dbReference type="PANTHER" id="PTHR10907:SF47">
    <property type="entry name" value="REGUCALCIN"/>
    <property type="match status" value="1"/>
</dbReference>
<dbReference type="GO" id="GO:0019853">
    <property type="term" value="P:L-ascorbic acid biosynthetic process"/>
    <property type="evidence" value="ECO:0007669"/>
    <property type="project" value="TreeGrafter"/>
</dbReference>
<feature type="domain" description="SMP-30/Gluconolactonase/LRE-like region" evidence="4">
    <location>
        <begin position="13"/>
        <end position="251"/>
    </location>
</feature>
<feature type="binding site" evidence="3">
    <location>
        <position position="15"/>
    </location>
    <ligand>
        <name>a divalent metal cation</name>
        <dbReference type="ChEBI" id="CHEBI:60240"/>
    </ligand>
</feature>
<name>A0A849HHI0_9MICO</name>
<dbReference type="SUPFAM" id="SSF63829">
    <property type="entry name" value="Calcium-dependent phosphotriesterase"/>
    <property type="match status" value="1"/>
</dbReference>
<dbReference type="PANTHER" id="PTHR10907">
    <property type="entry name" value="REGUCALCIN"/>
    <property type="match status" value="1"/>
</dbReference>
<comment type="caution">
    <text evidence="5">The sequence shown here is derived from an EMBL/GenBank/DDBJ whole genome shotgun (WGS) entry which is preliminary data.</text>
</comment>
<comment type="cofactor">
    <cofactor evidence="3">
        <name>Zn(2+)</name>
        <dbReference type="ChEBI" id="CHEBI:29105"/>
    </cofactor>
    <text evidence="3">Binds 1 divalent metal cation per subunit.</text>
</comment>
<dbReference type="Pfam" id="PF08450">
    <property type="entry name" value="SGL"/>
    <property type="match status" value="1"/>
</dbReference>
<dbReference type="GO" id="GO:0004341">
    <property type="term" value="F:gluconolactonase activity"/>
    <property type="evidence" value="ECO:0007669"/>
    <property type="project" value="TreeGrafter"/>
</dbReference>
<dbReference type="PRINTS" id="PR01790">
    <property type="entry name" value="SMP30FAMILY"/>
</dbReference>
<keyword evidence="3" id="KW-0479">Metal-binding</keyword>
<dbReference type="InterPro" id="IPR013658">
    <property type="entry name" value="SGL"/>
</dbReference>
<feature type="binding site" evidence="3">
    <location>
        <position position="193"/>
    </location>
    <ligand>
        <name>a divalent metal cation</name>
        <dbReference type="ChEBI" id="CHEBI:60240"/>
    </ligand>
</feature>
<proteinExistence type="inferred from homology"/>
<dbReference type="Gene3D" id="2.120.10.30">
    <property type="entry name" value="TolB, C-terminal domain"/>
    <property type="match status" value="1"/>
</dbReference>
<reference evidence="5 6" key="1">
    <citation type="submission" date="2020-04" db="EMBL/GenBank/DDBJ databases">
        <title>Knoellia sp. isolate from air conditioner.</title>
        <authorList>
            <person name="Chea S."/>
            <person name="Kim D.-U."/>
        </authorList>
    </citation>
    <scope>NUCLEOTIDE SEQUENCE [LARGE SCALE GENOMIC DNA]</scope>
    <source>
        <strain evidence="5 6">DB2414S</strain>
    </source>
</reference>
<dbReference type="EMBL" id="JABEPQ010000003">
    <property type="protein sequence ID" value="NNM47425.1"/>
    <property type="molecule type" value="Genomic_DNA"/>
</dbReference>
<organism evidence="5 6">
    <name type="scientific">Knoellia koreensis</name>
    <dbReference type="NCBI Taxonomy" id="2730921"/>
    <lineage>
        <taxon>Bacteria</taxon>
        <taxon>Bacillati</taxon>
        <taxon>Actinomycetota</taxon>
        <taxon>Actinomycetes</taxon>
        <taxon>Micrococcales</taxon>
        <taxon>Intrasporangiaceae</taxon>
        <taxon>Knoellia</taxon>
    </lineage>
</organism>
<evidence type="ECO:0000256" key="1">
    <source>
        <dbReference type="ARBA" id="ARBA00008853"/>
    </source>
</evidence>
<comment type="similarity">
    <text evidence="1">Belongs to the SMP-30/CGR1 family.</text>
</comment>
<dbReference type="AlphaFoldDB" id="A0A849HHI0"/>
<accession>A0A849HHI0</accession>
<feature type="binding site" evidence="3">
    <location>
        <position position="96"/>
    </location>
    <ligand>
        <name>substrate</name>
    </ligand>
</feature>